<sequence length="115" mass="12921">MRFVVDAGVGTSVEKLLRKLGHETTAVRDLDPHLPDVEVLALAARQTAIVVTMDKDFGDLIFKELRPHHGILLLRLDEATGPERATVVRLILEQHAAELPGRFAVFQHERLRISR</sequence>
<evidence type="ECO:0000313" key="3">
    <source>
        <dbReference type="Proteomes" id="UP000618931"/>
    </source>
</evidence>
<dbReference type="RefSeq" id="WP_196291085.1">
    <property type="nucleotide sequence ID" value="NZ_JADQDM010000001.1"/>
</dbReference>
<dbReference type="Proteomes" id="UP000618931">
    <property type="component" value="Unassembled WGS sequence"/>
</dbReference>
<evidence type="ECO:0000313" key="2">
    <source>
        <dbReference type="EMBL" id="MBF9219616.1"/>
    </source>
</evidence>
<name>A0ABS0HY32_9BACT</name>
<feature type="domain" description="DUF5615" evidence="1">
    <location>
        <begin position="1"/>
        <end position="107"/>
    </location>
</feature>
<dbReference type="EMBL" id="JADQDM010000001">
    <property type="protein sequence ID" value="MBF9219616.1"/>
    <property type="molecule type" value="Genomic_DNA"/>
</dbReference>
<organism evidence="2 3">
    <name type="scientific">Hymenobacter ruricola</name>
    <dbReference type="NCBI Taxonomy" id="2791023"/>
    <lineage>
        <taxon>Bacteria</taxon>
        <taxon>Pseudomonadati</taxon>
        <taxon>Bacteroidota</taxon>
        <taxon>Cytophagia</taxon>
        <taxon>Cytophagales</taxon>
        <taxon>Hymenobacteraceae</taxon>
        <taxon>Hymenobacter</taxon>
    </lineage>
</organism>
<gene>
    <name evidence="2" type="ORF">I2H31_00755</name>
</gene>
<comment type="caution">
    <text evidence="2">The sequence shown here is derived from an EMBL/GenBank/DDBJ whole genome shotgun (WGS) entry which is preliminary data.</text>
</comment>
<dbReference type="Pfam" id="PF18480">
    <property type="entry name" value="DUF5615"/>
    <property type="match status" value="1"/>
</dbReference>
<keyword evidence="3" id="KW-1185">Reference proteome</keyword>
<accession>A0ABS0HY32</accession>
<evidence type="ECO:0000259" key="1">
    <source>
        <dbReference type="Pfam" id="PF18480"/>
    </source>
</evidence>
<proteinExistence type="predicted"/>
<dbReference type="InterPro" id="IPR041049">
    <property type="entry name" value="DUF5615"/>
</dbReference>
<reference evidence="2 3" key="1">
    <citation type="submission" date="2020-11" db="EMBL/GenBank/DDBJ databases">
        <authorList>
            <person name="Kim M.K."/>
        </authorList>
    </citation>
    <scope>NUCLEOTIDE SEQUENCE [LARGE SCALE GENOMIC DNA]</scope>
    <source>
        <strain evidence="2 3">BT662</strain>
    </source>
</reference>
<protein>
    <submittedName>
        <fullName evidence="2">DUF5615 family PIN-like protein</fullName>
    </submittedName>
</protein>